<evidence type="ECO:0000256" key="2">
    <source>
        <dbReference type="SAM" id="Phobius"/>
    </source>
</evidence>
<evidence type="ECO:0000259" key="3">
    <source>
        <dbReference type="PROSITE" id="PS50060"/>
    </source>
</evidence>
<sequence length="398" mass="42579">NVPPKPRDASGAQCLRFYYYFTVYDGEDWGQQIQLWTRPSNGSDRVEVGILTVNDMQRNKWESAQFELERTSSNDMLEISFVVVNDTQEENITRTQVINFALDNIGLYDYNCSYVDEQLGILTTTLPIETSTSIATNTTTEPEATPRNKNKQNLELILGLSLGIGGVLIIIIIGYLALRCKAKGKALAIFLLGLFTITCSADDSTSQLETSVTSTGITSPLTSIIIITTEKTITVTSTTPSQTTTATLVETTTVTTTTPSQTTIAALVGSTTVTTTTPSQTTTAALAESTTATATTPVQGTVTVPAEPTTEFTSIFSSFNDTTVPIDYTDTATTIITSTARLTTTSPALLPIFKCDFNGPCFGPGTFEVVTGLQFSPPSPLTADSEPPRGPISDALAT</sequence>
<dbReference type="AlphaFoldDB" id="A0A816G1Q2"/>
<reference evidence="4" key="1">
    <citation type="submission" date="2021-02" db="EMBL/GenBank/DDBJ databases">
        <authorList>
            <person name="Nowell W R."/>
        </authorList>
    </citation>
    <scope>NUCLEOTIDE SEQUENCE</scope>
</reference>
<keyword evidence="5" id="KW-1185">Reference proteome</keyword>
<feature type="domain" description="MAM" evidence="3">
    <location>
        <begin position="1"/>
        <end position="114"/>
    </location>
</feature>
<feature type="region of interest" description="Disordered" evidence="1">
    <location>
        <begin position="378"/>
        <end position="398"/>
    </location>
</feature>
<organism evidence="4 5">
    <name type="scientific">Adineta ricciae</name>
    <name type="common">Rotifer</name>
    <dbReference type="NCBI Taxonomy" id="249248"/>
    <lineage>
        <taxon>Eukaryota</taxon>
        <taxon>Metazoa</taxon>
        <taxon>Spiralia</taxon>
        <taxon>Gnathifera</taxon>
        <taxon>Rotifera</taxon>
        <taxon>Eurotatoria</taxon>
        <taxon>Bdelloidea</taxon>
        <taxon>Adinetida</taxon>
        <taxon>Adinetidae</taxon>
        <taxon>Adineta</taxon>
    </lineage>
</organism>
<dbReference type="Pfam" id="PF00629">
    <property type="entry name" value="MAM"/>
    <property type="match status" value="1"/>
</dbReference>
<feature type="transmembrane region" description="Helical" evidence="2">
    <location>
        <begin position="156"/>
        <end position="178"/>
    </location>
</feature>
<keyword evidence="2" id="KW-0472">Membrane</keyword>
<feature type="non-terminal residue" evidence="4">
    <location>
        <position position="1"/>
    </location>
</feature>
<keyword evidence="2" id="KW-0812">Transmembrane</keyword>
<evidence type="ECO:0000313" key="5">
    <source>
        <dbReference type="Proteomes" id="UP000663828"/>
    </source>
</evidence>
<dbReference type="InterPro" id="IPR000998">
    <property type="entry name" value="MAM_dom"/>
</dbReference>
<feature type="non-terminal residue" evidence="4">
    <location>
        <position position="398"/>
    </location>
</feature>
<accession>A0A816G1Q2</accession>
<protein>
    <recommendedName>
        <fullName evidence="3">MAM domain-containing protein</fullName>
    </recommendedName>
</protein>
<dbReference type="EMBL" id="CAJNOR010012685">
    <property type="protein sequence ID" value="CAF1669202.1"/>
    <property type="molecule type" value="Genomic_DNA"/>
</dbReference>
<evidence type="ECO:0000256" key="1">
    <source>
        <dbReference type="SAM" id="MobiDB-lite"/>
    </source>
</evidence>
<dbReference type="Gene3D" id="2.60.120.200">
    <property type="match status" value="1"/>
</dbReference>
<keyword evidence="2" id="KW-1133">Transmembrane helix</keyword>
<proteinExistence type="predicted"/>
<dbReference type="GO" id="GO:0016020">
    <property type="term" value="C:membrane"/>
    <property type="evidence" value="ECO:0007669"/>
    <property type="project" value="InterPro"/>
</dbReference>
<name>A0A816G1Q2_ADIRI</name>
<comment type="caution">
    <text evidence="4">The sequence shown here is derived from an EMBL/GenBank/DDBJ whole genome shotgun (WGS) entry which is preliminary data.</text>
</comment>
<dbReference type="Proteomes" id="UP000663828">
    <property type="component" value="Unassembled WGS sequence"/>
</dbReference>
<dbReference type="PROSITE" id="PS50060">
    <property type="entry name" value="MAM_2"/>
    <property type="match status" value="1"/>
</dbReference>
<evidence type="ECO:0000313" key="4">
    <source>
        <dbReference type="EMBL" id="CAF1669202.1"/>
    </source>
</evidence>
<gene>
    <name evidence="4" type="ORF">XAT740_LOCUS58345</name>
</gene>